<dbReference type="AlphaFoldDB" id="A0A2J6SAZ9"/>
<accession>A0A2J6SAZ9</accession>
<feature type="domain" description="Prion-inhibition and propagation HeLo" evidence="1">
    <location>
        <begin position="11"/>
        <end position="213"/>
    </location>
</feature>
<organism evidence="2 3">
    <name type="scientific">Hyaloscypha variabilis (strain UAMH 11265 / GT02V1 / F)</name>
    <name type="common">Meliniomyces variabilis</name>
    <dbReference type="NCBI Taxonomy" id="1149755"/>
    <lineage>
        <taxon>Eukaryota</taxon>
        <taxon>Fungi</taxon>
        <taxon>Dikarya</taxon>
        <taxon>Ascomycota</taxon>
        <taxon>Pezizomycotina</taxon>
        <taxon>Leotiomycetes</taxon>
        <taxon>Helotiales</taxon>
        <taxon>Hyaloscyphaceae</taxon>
        <taxon>Hyaloscypha</taxon>
        <taxon>Hyaloscypha variabilis</taxon>
    </lineage>
</organism>
<dbReference type="PANTHER" id="PTHR37542:SF3">
    <property type="entry name" value="PRION-INHIBITION AND PROPAGATION HELO DOMAIN-CONTAINING PROTEIN"/>
    <property type="match status" value="1"/>
</dbReference>
<evidence type="ECO:0000259" key="1">
    <source>
        <dbReference type="Pfam" id="PF14479"/>
    </source>
</evidence>
<dbReference type="InterPro" id="IPR038305">
    <property type="entry name" value="HeLo_sf"/>
</dbReference>
<dbReference type="Pfam" id="PF14479">
    <property type="entry name" value="HeLo"/>
    <property type="match status" value="1"/>
</dbReference>
<gene>
    <name evidence="2" type="ORF">L207DRAFT_607572</name>
</gene>
<proteinExistence type="predicted"/>
<keyword evidence="3" id="KW-1185">Reference proteome</keyword>
<dbReference type="OrthoDB" id="20872at2759"/>
<sequence length="561" mass="64783">MAPVEPITLSLTIGAVSLANLFSLCIQCFDLIEVGCNLGLDYELLIVRLSIEKRRLMIWGEAVGILRPDEDRDKLLDEQETHDLIDRILIHIQKLFHDADAMRSKYGLEKASEKPPIATTTIDGSVICQSLFENSPFAQFQKRVSNFHERAGLITRTRWAIRDNNKFIKLIDNLKDLLDGLYNITTTPRTSILRGLLIRQEVEVISDLRMLNTIEESCSDKDWKSCASAASSYLASVTSIDIPKSNYIHEWIENHKRLSQIEEEARSESWSRHESKSYDRSADPVPAYFDDQSFEDMAESENQISPKLRLQNCPHLGAFSTEVVIMCSTSTLKAWVLSRRYDFDPVHKIPNTTVANNVTYSRIMQAIAIPQHVSSTHIAIYCPPRMRYVHMALRFIGLESPAIIGYRCQIRFDDRLLDRTTSFEGIAERMMGYYRELEEATNTNDRTMRRLLDAIDMNWLEQRIDCLTPPHQPLPEALDWYKIFRQSKDDPQCVGIIIMCGEETCRTLFNTAPVMPPDTFRGEGRVYRLRELEGANDRSKLRWKPEHYCNISRDKDFERLQ</sequence>
<dbReference type="Gene3D" id="1.20.120.1020">
    <property type="entry name" value="Prion-inhibition and propagation, HeLo domain"/>
    <property type="match status" value="1"/>
</dbReference>
<dbReference type="Proteomes" id="UP000235786">
    <property type="component" value="Unassembled WGS sequence"/>
</dbReference>
<name>A0A2J6SAZ9_HYAVF</name>
<evidence type="ECO:0000313" key="3">
    <source>
        <dbReference type="Proteomes" id="UP000235786"/>
    </source>
</evidence>
<dbReference type="PANTHER" id="PTHR37542">
    <property type="entry name" value="HELO DOMAIN-CONTAINING PROTEIN-RELATED"/>
    <property type="match status" value="1"/>
</dbReference>
<dbReference type="EMBL" id="KZ613938">
    <property type="protein sequence ID" value="PMD47922.1"/>
    <property type="molecule type" value="Genomic_DNA"/>
</dbReference>
<reference evidence="2 3" key="1">
    <citation type="submission" date="2016-04" db="EMBL/GenBank/DDBJ databases">
        <title>A degradative enzymes factory behind the ericoid mycorrhizal symbiosis.</title>
        <authorList>
            <consortium name="DOE Joint Genome Institute"/>
            <person name="Martino E."/>
            <person name="Morin E."/>
            <person name="Grelet G."/>
            <person name="Kuo A."/>
            <person name="Kohler A."/>
            <person name="Daghino S."/>
            <person name="Barry K."/>
            <person name="Choi C."/>
            <person name="Cichocki N."/>
            <person name="Clum A."/>
            <person name="Copeland A."/>
            <person name="Hainaut M."/>
            <person name="Haridas S."/>
            <person name="Labutti K."/>
            <person name="Lindquist E."/>
            <person name="Lipzen A."/>
            <person name="Khouja H.-R."/>
            <person name="Murat C."/>
            <person name="Ohm R."/>
            <person name="Olson A."/>
            <person name="Spatafora J."/>
            <person name="Veneault-Fourrey C."/>
            <person name="Henrissat B."/>
            <person name="Grigoriev I."/>
            <person name="Martin F."/>
            <person name="Perotto S."/>
        </authorList>
    </citation>
    <scope>NUCLEOTIDE SEQUENCE [LARGE SCALE GENOMIC DNA]</scope>
    <source>
        <strain evidence="2 3">F</strain>
    </source>
</reference>
<dbReference type="InterPro" id="IPR029498">
    <property type="entry name" value="HeLo_dom"/>
</dbReference>
<protein>
    <recommendedName>
        <fullName evidence="1">Prion-inhibition and propagation HeLo domain-containing protein</fullName>
    </recommendedName>
</protein>
<evidence type="ECO:0000313" key="2">
    <source>
        <dbReference type="EMBL" id="PMD47922.1"/>
    </source>
</evidence>